<feature type="signal peptide" evidence="2">
    <location>
        <begin position="1"/>
        <end position="18"/>
    </location>
</feature>
<dbReference type="EMBL" id="ASPP01009879">
    <property type="protein sequence ID" value="ETO23517.1"/>
    <property type="molecule type" value="Genomic_DNA"/>
</dbReference>
<evidence type="ECO:0000256" key="1">
    <source>
        <dbReference type="SAM" id="MobiDB-lite"/>
    </source>
</evidence>
<keyword evidence="2" id="KW-0732">Signal</keyword>
<evidence type="ECO:0000313" key="3">
    <source>
        <dbReference type="EMBL" id="ETO23517.1"/>
    </source>
</evidence>
<reference evidence="3 4" key="1">
    <citation type="journal article" date="2013" name="Curr. Biol.">
        <title>The Genome of the Foraminiferan Reticulomyxa filosa.</title>
        <authorList>
            <person name="Glockner G."/>
            <person name="Hulsmann N."/>
            <person name="Schleicher M."/>
            <person name="Noegel A.A."/>
            <person name="Eichinger L."/>
            <person name="Gallinger C."/>
            <person name="Pawlowski J."/>
            <person name="Sierra R."/>
            <person name="Euteneuer U."/>
            <person name="Pillet L."/>
            <person name="Moustafa A."/>
            <person name="Platzer M."/>
            <person name="Groth M."/>
            <person name="Szafranski K."/>
            <person name="Schliwa M."/>
        </authorList>
    </citation>
    <scope>NUCLEOTIDE SEQUENCE [LARGE SCALE GENOMIC DNA]</scope>
</reference>
<sequence length="516" mass="60212">MSLFFFIFLFFSFPLVDGSNAADVENNCVDAFLNHVANGEIFFKEEIFELNGAKSAPQKNSEVLLEKRCTSESDTISDNSGMSLPSMAYATKQSAHPKKSNELTLGQVLDEIWVTKFNVMETNEREEVRALRQLNKDKLAELYILFVGKYDYVNRLLDQILATNSTNSGPDSLLLFITQGLHYKLKHLSQLQDQLRSKKELIDRNEIVAMEDMMPGEFEKPMELQIVHHLQNWRSEKGDNDREALIKTLIDGYQETMTKYREEMLFIYNVVITLFTKAIDGNIGSKVDAHRYDKVHDFTRRYERVGVIDKIRCESLNDEKLRELLEQGQSTSPVDLFEDDLFAKCIDFVQYVVRISDIICDAILSIDFNFFFCSKLLFYQPPLQTVSTFIVCIGFFFFRDGMNECFDLLKFASGNILSKKHKKKIIHKQTKRTRSQKKKKKKQNQKKIKKPIIFLEFQIHKNNKQANQKHWQGIKRQSTLKILKKVVFIFCLGKAETKKREKKKKKKNQIEKHFST</sequence>
<feature type="chain" id="PRO_5004975441" evidence="2">
    <location>
        <begin position="19"/>
        <end position="516"/>
    </location>
</feature>
<comment type="caution">
    <text evidence="3">The sequence shown here is derived from an EMBL/GenBank/DDBJ whole genome shotgun (WGS) entry which is preliminary data.</text>
</comment>
<keyword evidence="4" id="KW-1185">Reference proteome</keyword>
<dbReference type="Proteomes" id="UP000023152">
    <property type="component" value="Unassembled WGS sequence"/>
</dbReference>
<dbReference type="AlphaFoldDB" id="X6NDU5"/>
<evidence type="ECO:0000256" key="2">
    <source>
        <dbReference type="SAM" id="SignalP"/>
    </source>
</evidence>
<organism evidence="3 4">
    <name type="scientific">Reticulomyxa filosa</name>
    <dbReference type="NCBI Taxonomy" id="46433"/>
    <lineage>
        <taxon>Eukaryota</taxon>
        <taxon>Sar</taxon>
        <taxon>Rhizaria</taxon>
        <taxon>Retaria</taxon>
        <taxon>Foraminifera</taxon>
        <taxon>Monothalamids</taxon>
        <taxon>Reticulomyxidae</taxon>
        <taxon>Reticulomyxa</taxon>
    </lineage>
</organism>
<proteinExistence type="predicted"/>
<protein>
    <submittedName>
        <fullName evidence="3">Uncharacterized protein</fullName>
    </submittedName>
</protein>
<name>X6NDU5_RETFI</name>
<feature type="region of interest" description="Disordered" evidence="1">
    <location>
        <begin position="422"/>
        <end position="447"/>
    </location>
</feature>
<accession>X6NDU5</accession>
<gene>
    <name evidence="3" type="ORF">RFI_13662</name>
</gene>
<evidence type="ECO:0000313" key="4">
    <source>
        <dbReference type="Proteomes" id="UP000023152"/>
    </source>
</evidence>